<dbReference type="EMBL" id="ML978074">
    <property type="protein sequence ID" value="KAF2011601.1"/>
    <property type="molecule type" value="Genomic_DNA"/>
</dbReference>
<name>A0A6A5XFJ5_9PLEO</name>
<proteinExistence type="predicted"/>
<sequence>MHRYQTVDTANNSNVWQLEEYVTHHRPILDREASTASLVPKQGNSDNIIASKGINNNGAGYPLRRFYFRSIVGVVGPIAVSVYFITIWRVYLASLNTNTTVAFGPAGANWIFYSWFVAGVIGLNLSLYGLAGVEISMLMEPAWNVGNARRLMLHADKTWSGPGGWMKVLKQTVQMRTTNNQSILPSRLWFILALPSVLVFIAWPLSGLCLEMTEGYVHGTRGDGANVTGFSYANFNERNTDDAYSAAGVTWKYALDARIPGHGAVYSAPDFDRSQQSFLRSVPVVLPKNEGIQKLFLTAQAEVPIEGNAWGLLLQYNCSIVEKTSDLEILKDRQSASDNGILNSTLGFRSYSVQGNQSSVTVRNYTDTYSSEPRWAQNMYAVLETAYQIWPNKSAMDRLQSSGPNAIFTEGAQCYYNKNESITGDYPGINQERVFEIILWQQMFNSSYGTGSPPTYNFTIDHNITELHGAYSYADFNYKNPPNASANYPRFPMTAVGVKCKSSSSVGTADIDGVRSTYSNFVRTDTPINVQRSRCASRFGAETLEYLVAPYSNKEWLSDLFSSVAAPPLFYASYTDDPDDVDAGTGYMVQLSYLQASQLRQSMLRAYAAYAVQVMYNGGQGFTARDGSHVTSLNPNITSFVSSPVIKKGTMPAGLPVALFAMWAVMSTTLCVMYGFRRRWSEVLDGHTLFRLGVDLPQSDRDAVQQFSSAQDIVACSALGDIPGLVGDMDPGNAVGKIGLVARNAADKAKLYQ</sequence>
<keyword evidence="1" id="KW-1133">Transmembrane helix</keyword>
<keyword evidence="3" id="KW-1185">Reference proteome</keyword>
<dbReference type="GeneID" id="54288696"/>
<dbReference type="OrthoDB" id="5287717at2759"/>
<reference evidence="2" key="1">
    <citation type="journal article" date="2020" name="Stud. Mycol.">
        <title>101 Dothideomycetes genomes: a test case for predicting lifestyles and emergence of pathogens.</title>
        <authorList>
            <person name="Haridas S."/>
            <person name="Albert R."/>
            <person name="Binder M."/>
            <person name="Bloem J."/>
            <person name="Labutti K."/>
            <person name="Salamov A."/>
            <person name="Andreopoulos B."/>
            <person name="Baker S."/>
            <person name="Barry K."/>
            <person name="Bills G."/>
            <person name="Bluhm B."/>
            <person name="Cannon C."/>
            <person name="Castanera R."/>
            <person name="Culley D."/>
            <person name="Daum C."/>
            <person name="Ezra D."/>
            <person name="Gonzalez J."/>
            <person name="Henrissat B."/>
            <person name="Kuo A."/>
            <person name="Liang C."/>
            <person name="Lipzen A."/>
            <person name="Lutzoni F."/>
            <person name="Magnuson J."/>
            <person name="Mondo S."/>
            <person name="Nolan M."/>
            <person name="Ohm R."/>
            <person name="Pangilinan J."/>
            <person name="Park H.-J."/>
            <person name="Ramirez L."/>
            <person name="Alfaro M."/>
            <person name="Sun H."/>
            <person name="Tritt A."/>
            <person name="Yoshinaga Y."/>
            <person name="Zwiers L.-H."/>
            <person name="Turgeon B."/>
            <person name="Goodwin S."/>
            <person name="Spatafora J."/>
            <person name="Crous P."/>
            <person name="Grigoriev I."/>
        </authorList>
    </citation>
    <scope>NUCLEOTIDE SEQUENCE</scope>
    <source>
        <strain evidence="2">CBS 175.79</strain>
    </source>
</reference>
<keyword evidence="1" id="KW-0472">Membrane</keyword>
<evidence type="ECO:0000256" key="1">
    <source>
        <dbReference type="SAM" id="Phobius"/>
    </source>
</evidence>
<feature type="transmembrane region" description="Helical" evidence="1">
    <location>
        <begin position="110"/>
        <end position="131"/>
    </location>
</feature>
<keyword evidence="1" id="KW-0812">Transmembrane</keyword>
<evidence type="ECO:0000313" key="3">
    <source>
        <dbReference type="Proteomes" id="UP000799778"/>
    </source>
</evidence>
<feature type="transmembrane region" description="Helical" evidence="1">
    <location>
        <begin position="66"/>
        <end position="90"/>
    </location>
</feature>
<evidence type="ECO:0000313" key="2">
    <source>
        <dbReference type="EMBL" id="KAF2011601.1"/>
    </source>
</evidence>
<dbReference type="Proteomes" id="UP000799778">
    <property type="component" value="Unassembled WGS sequence"/>
</dbReference>
<feature type="transmembrane region" description="Helical" evidence="1">
    <location>
        <begin position="188"/>
        <end position="205"/>
    </location>
</feature>
<accession>A0A6A5XFJ5</accession>
<gene>
    <name evidence="2" type="ORF">BU24DRAFT_454114</name>
</gene>
<feature type="transmembrane region" description="Helical" evidence="1">
    <location>
        <begin position="653"/>
        <end position="676"/>
    </location>
</feature>
<protein>
    <submittedName>
        <fullName evidence="2">Uncharacterized protein</fullName>
    </submittedName>
</protein>
<dbReference type="RefSeq" id="XP_033379940.1">
    <property type="nucleotide sequence ID" value="XM_033531299.1"/>
</dbReference>
<dbReference type="AlphaFoldDB" id="A0A6A5XFJ5"/>
<organism evidence="2 3">
    <name type="scientific">Aaosphaeria arxii CBS 175.79</name>
    <dbReference type="NCBI Taxonomy" id="1450172"/>
    <lineage>
        <taxon>Eukaryota</taxon>
        <taxon>Fungi</taxon>
        <taxon>Dikarya</taxon>
        <taxon>Ascomycota</taxon>
        <taxon>Pezizomycotina</taxon>
        <taxon>Dothideomycetes</taxon>
        <taxon>Pleosporomycetidae</taxon>
        <taxon>Pleosporales</taxon>
        <taxon>Pleosporales incertae sedis</taxon>
        <taxon>Aaosphaeria</taxon>
    </lineage>
</organism>